<organism evidence="1">
    <name type="scientific">Acidithiobacillus ferrianus</name>
    <dbReference type="NCBI Taxonomy" id="2678518"/>
    <lineage>
        <taxon>Bacteria</taxon>
        <taxon>Pseudomonadati</taxon>
        <taxon>Pseudomonadota</taxon>
        <taxon>Acidithiobacillia</taxon>
        <taxon>Acidithiobacillales</taxon>
        <taxon>Acidithiobacillaceae</taxon>
        <taxon>Acidithiobacillus</taxon>
    </lineage>
</organism>
<reference evidence="1" key="1">
    <citation type="submission" date="2019-11" db="EMBL/GenBank/DDBJ databases">
        <title>Acidithiobacillus ferrianus sp. nov.: a facultatively anaerobic and extremely acidophilic chemolithoautotroph.</title>
        <authorList>
            <person name="Norris P.R."/>
            <person name="Falagan C."/>
            <person name="Moya-Beltran A."/>
            <person name="Castro M."/>
            <person name="Quatrini R."/>
            <person name="Johnson D.B."/>
        </authorList>
    </citation>
    <scope>NUCLEOTIDE SEQUENCE [LARGE SCALE GENOMIC DNA]</scope>
    <source>
        <strain evidence="1">MG</strain>
    </source>
</reference>
<dbReference type="AlphaFoldDB" id="A0A845UAY2"/>
<proteinExistence type="predicted"/>
<gene>
    <name evidence="1" type="ORF">GL267_10555</name>
</gene>
<evidence type="ECO:0000313" key="1">
    <source>
        <dbReference type="EMBL" id="NDU43061.1"/>
    </source>
</evidence>
<sequence>MRSNQSFLDQLFDEKNRQTGKGQIERALTELIGGKALTVMVGRSGGVLAEAALLHAETGAALILDELMPEAENARLLCGEDLLLWSTSMLPLGFQSTVIERLQWQCYGAVRIQWPDALYHLQRRAALRAVPAEADGMTLSIHRHGARNCAGFCVDMGAGGMRARIQAPGDYPMTAGEMLAGVRFTFQGRAYRVEAQVRYVEPVRYPRGIATQDMGLSFVRAPGMLQEQITQYALRCDRERLRSAHR</sequence>
<dbReference type="Gene3D" id="2.40.10.220">
    <property type="entry name" value="predicted glycosyltransferase like domains"/>
    <property type="match status" value="1"/>
</dbReference>
<dbReference type="EMBL" id="WNJL01000035">
    <property type="protein sequence ID" value="NDU43061.1"/>
    <property type="molecule type" value="Genomic_DNA"/>
</dbReference>
<comment type="caution">
    <text evidence="1">The sequence shown here is derived from an EMBL/GenBank/DDBJ whole genome shotgun (WGS) entry which is preliminary data.</text>
</comment>
<evidence type="ECO:0008006" key="2">
    <source>
        <dbReference type="Google" id="ProtNLM"/>
    </source>
</evidence>
<protein>
    <recommendedName>
        <fullName evidence="2">PilZ domain-containing protein</fullName>
    </recommendedName>
</protein>
<dbReference type="RefSeq" id="WP_163098270.1">
    <property type="nucleotide sequence ID" value="NZ_CP127523.1"/>
</dbReference>
<accession>A0A845UAY2</accession>
<name>A0A845UAY2_9PROT</name>